<dbReference type="AlphaFoldDB" id="F2DTL6"/>
<sequence length="28" mass="3067">MTPLMAWNKVSLSCHSLVRVNLVPVDGV</sequence>
<name>F2DTL6_HORVV</name>
<proteinExistence type="evidence at transcript level"/>
<reference evidence="1" key="1">
    <citation type="journal article" date="2011" name="Plant Physiol.">
        <title>Comprehensive sequence analysis of 24,783 barley full-length cDNAs derived from 12 clone libraries.</title>
        <authorList>
            <person name="Matsumoto T."/>
            <person name="Tanaka T."/>
            <person name="Sakai H."/>
            <person name="Amano N."/>
            <person name="Kanamori H."/>
            <person name="Kurita K."/>
            <person name="Kikuta A."/>
            <person name="Kamiya K."/>
            <person name="Yamamoto M."/>
            <person name="Ikawa H."/>
            <person name="Fujii N."/>
            <person name="Hori K."/>
            <person name="Itoh T."/>
            <person name="Sato K."/>
        </authorList>
    </citation>
    <scope>NUCLEOTIDE SEQUENCE</scope>
    <source>
        <tissue evidence="1">Shoot and root</tissue>
    </source>
</reference>
<protein>
    <submittedName>
        <fullName evidence="1">Predicted protein</fullName>
    </submittedName>
</protein>
<organism evidence="1">
    <name type="scientific">Hordeum vulgare subsp. vulgare</name>
    <name type="common">Domesticated barley</name>
    <dbReference type="NCBI Taxonomy" id="112509"/>
    <lineage>
        <taxon>Eukaryota</taxon>
        <taxon>Viridiplantae</taxon>
        <taxon>Streptophyta</taxon>
        <taxon>Embryophyta</taxon>
        <taxon>Tracheophyta</taxon>
        <taxon>Spermatophyta</taxon>
        <taxon>Magnoliopsida</taxon>
        <taxon>Liliopsida</taxon>
        <taxon>Poales</taxon>
        <taxon>Poaceae</taxon>
        <taxon>BOP clade</taxon>
        <taxon>Pooideae</taxon>
        <taxon>Triticodae</taxon>
        <taxon>Triticeae</taxon>
        <taxon>Hordeinae</taxon>
        <taxon>Hordeum</taxon>
    </lineage>
</organism>
<evidence type="ECO:0000313" key="1">
    <source>
        <dbReference type="EMBL" id="BAJ98437.1"/>
    </source>
</evidence>
<dbReference type="EMBL" id="AK367234">
    <property type="protein sequence ID" value="BAJ98437.1"/>
    <property type="molecule type" value="mRNA"/>
</dbReference>
<accession>F2DTL6</accession>